<sequence>MMVVARFLGKRQAALNMVVISLRTLGAGTLLDRFYLKVGVSATAIMGTAKELLSGDLKVFLWFYCFFLCYTKFSSGKRDAVVQITTKIKG</sequence>
<evidence type="ECO:0000313" key="2">
    <source>
        <dbReference type="Proteomes" id="UP001246244"/>
    </source>
</evidence>
<comment type="caution">
    <text evidence="1">The sequence shown here is derived from an EMBL/GenBank/DDBJ whole genome shotgun (WGS) entry which is preliminary data.</text>
</comment>
<organism evidence="1 2">
    <name type="scientific">Methanosarcina baikalica</name>
    <dbReference type="NCBI Taxonomy" id="3073890"/>
    <lineage>
        <taxon>Archaea</taxon>
        <taxon>Methanobacteriati</taxon>
        <taxon>Methanobacteriota</taxon>
        <taxon>Stenosarchaea group</taxon>
        <taxon>Methanomicrobia</taxon>
        <taxon>Methanosarcinales</taxon>
        <taxon>Methanosarcinaceae</taxon>
        <taxon>Methanosarcina</taxon>
    </lineage>
</organism>
<dbReference type="Proteomes" id="UP001246244">
    <property type="component" value="Unassembled WGS sequence"/>
</dbReference>
<proteinExistence type="predicted"/>
<reference evidence="2" key="1">
    <citation type="submission" date="2023-07" db="EMBL/GenBank/DDBJ databases">
        <title>Whole-genome sequencing of a new Methanosarcina sp. Z-7115.</title>
        <authorList>
            <person name="Zhilina T.N."/>
            <person name="Merkel A.Y."/>
        </authorList>
    </citation>
    <scope>NUCLEOTIDE SEQUENCE [LARGE SCALE GENOMIC DNA]</scope>
    <source>
        <strain evidence="2">Z-7115</strain>
    </source>
</reference>
<name>A0ABU2CX29_9EURY</name>
<dbReference type="RefSeq" id="WP_310574320.1">
    <property type="nucleotide sequence ID" value="NZ_JAVKPK010000001.1"/>
</dbReference>
<dbReference type="EMBL" id="JAVKPK010000001">
    <property type="protein sequence ID" value="MDR7664292.1"/>
    <property type="molecule type" value="Genomic_DNA"/>
</dbReference>
<gene>
    <name evidence="1" type="ORF">RG963_00545</name>
</gene>
<accession>A0ABU2CX29</accession>
<keyword evidence="2" id="KW-1185">Reference proteome</keyword>
<evidence type="ECO:0000313" key="1">
    <source>
        <dbReference type="EMBL" id="MDR7664292.1"/>
    </source>
</evidence>
<protein>
    <submittedName>
        <fullName evidence="1">Uncharacterized protein</fullName>
    </submittedName>
</protein>